<keyword evidence="1 4" id="KW-0963">Cytoplasm</keyword>
<comment type="similarity">
    <text evidence="4">Belongs to the FliW family.</text>
</comment>
<proteinExistence type="inferred from homology"/>
<name>A0A552WTH3_9MICO</name>
<dbReference type="GO" id="GO:0005737">
    <property type="term" value="C:cytoplasm"/>
    <property type="evidence" value="ECO:0007669"/>
    <property type="project" value="UniProtKB-SubCell"/>
</dbReference>
<dbReference type="GO" id="GO:0006417">
    <property type="term" value="P:regulation of translation"/>
    <property type="evidence" value="ECO:0007669"/>
    <property type="project" value="UniProtKB-KW"/>
</dbReference>
<dbReference type="Pfam" id="PF02623">
    <property type="entry name" value="FliW"/>
    <property type="match status" value="1"/>
</dbReference>
<keyword evidence="5" id="KW-0969">Cilium</keyword>
<keyword evidence="4" id="KW-0143">Chaperone</keyword>
<keyword evidence="2 4" id="KW-1005">Bacterial flagellum biogenesis</keyword>
<dbReference type="GO" id="GO:0044780">
    <property type="term" value="P:bacterial-type flagellum assembly"/>
    <property type="evidence" value="ECO:0007669"/>
    <property type="project" value="UniProtKB-UniRule"/>
</dbReference>
<keyword evidence="5" id="KW-0966">Cell projection</keyword>
<evidence type="ECO:0000313" key="5">
    <source>
        <dbReference type="EMBL" id="TRW45613.1"/>
    </source>
</evidence>
<dbReference type="RefSeq" id="WP_143418163.1">
    <property type="nucleotide sequence ID" value="NZ_VJXR01000020.1"/>
</dbReference>
<evidence type="ECO:0000256" key="1">
    <source>
        <dbReference type="ARBA" id="ARBA00022490"/>
    </source>
</evidence>
<dbReference type="HAMAP" id="MF_01185">
    <property type="entry name" value="FliW"/>
    <property type="match status" value="1"/>
</dbReference>
<accession>A0A552WTH3</accession>
<keyword evidence="3 4" id="KW-0810">Translation regulation</keyword>
<evidence type="ECO:0000256" key="4">
    <source>
        <dbReference type="HAMAP-Rule" id="MF_01185"/>
    </source>
</evidence>
<dbReference type="InterPro" id="IPR003775">
    <property type="entry name" value="Flagellar_assembly_factor_FliW"/>
</dbReference>
<comment type="function">
    <text evidence="4">Acts as an anti-CsrA protein, binds CsrA and prevents it from repressing translation of its target genes, one of which is flagellin. Binds to flagellin and participates in the assembly of the flagellum.</text>
</comment>
<dbReference type="PANTHER" id="PTHR39190">
    <property type="entry name" value="FLAGELLAR ASSEMBLY FACTOR FLIW"/>
    <property type="match status" value="1"/>
</dbReference>
<dbReference type="AlphaFoldDB" id="A0A552WTH3"/>
<reference evidence="5 6" key="1">
    <citation type="submission" date="2019-07" db="EMBL/GenBank/DDBJ databases">
        <title>Georgenia wutianyii sp. nov. and Georgenia *** sp. nov. isolated from plateau pika (Ochotona curzoniae) in the Qinghai-Tibet plateau of China.</title>
        <authorList>
            <person name="Tian Z."/>
        </authorList>
    </citation>
    <scope>NUCLEOTIDE SEQUENCE [LARGE SCALE GENOMIC DNA]</scope>
    <source>
        <strain evidence="5 6">Z446</strain>
    </source>
</reference>
<evidence type="ECO:0000313" key="6">
    <source>
        <dbReference type="Proteomes" id="UP000318693"/>
    </source>
</evidence>
<evidence type="ECO:0000256" key="3">
    <source>
        <dbReference type="ARBA" id="ARBA00022845"/>
    </source>
</evidence>
<comment type="caution">
    <text evidence="5">The sequence shown here is derived from an EMBL/GenBank/DDBJ whole genome shotgun (WGS) entry which is preliminary data.</text>
</comment>
<sequence length="144" mass="15381">MSAASPEVAVDHTAEPAAFLTFLDPPPGLGHLDRFALIPIDGSGQLFTLRSLDSPETRLFLLDPEPFFPDYHPHLAAEVLSRLGLDTGEQQPATVLVVVHPATEDHPHTANLLAPVVINPATSMAVQTVLEGDDWPLRAPLSAA</sequence>
<dbReference type="InterPro" id="IPR024046">
    <property type="entry name" value="Flagellar_assmbl_FliW_dom_sf"/>
</dbReference>
<gene>
    <name evidence="4" type="primary">fliW</name>
    <name evidence="5" type="ORF">FJ693_08760</name>
</gene>
<dbReference type="Proteomes" id="UP000318693">
    <property type="component" value="Unassembled WGS sequence"/>
</dbReference>
<comment type="subcellular location">
    <subcellularLocation>
        <location evidence="4">Cytoplasm</location>
    </subcellularLocation>
</comment>
<dbReference type="SUPFAM" id="SSF141457">
    <property type="entry name" value="BH3618-like"/>
    <property type="match status" value="1"/>
</dbReference>
<evidence type="ECO:0000256" key="2">
    <source>
        <dbReference type="ARBA" id="ARBA00022795"/>
    </source>
</evidence>
<keyword evidence="5" id="KW-0282">Flagellum</keyword>
<protein>
    <recommendedName>
        <fullName evidence="4">Flagellar assembly factor FliW</fullName>
    </recommendedName>
</protein>
<dbReference type="Gene3D" id="2.30.290.10">
    <property type="entry name" value="BH3618-like"/>
    <property type="match status" value="1"/>
</dbReference>
<dbReference type="PANTHER" id="PTHR39190:SF1">
    <property type="entry name" value="FLAGELLAR ASSEMBLY FACTOR FLIW"/>
    <property type="match status" value="1"/>
</dbReference>
<organism evidence="5 6">
    <name type="scientific">Georgenia yuyongxinii</name>
    <dbReference type="NCBI Taxonomy" id="2589797"/>
    <lineage>
        <taxon>Bacteria</taxon>
        <taxon>Bacillati</taxon>
        <taxon>Actinomycetota</taxon>
        <taxon>Actinomycetes</taxon>
        <taxon>Micrococcales</taxon>
        <taxon>Bogoriellaceae</taxon>
        <taxon>Georgenia</taxon>
    </lineage>
</organism>
<comment type="subunit">
    <text evidence="4">Interacts with translational regulator CsrA and flagellin(s).</text>
</comment>
<dbReference type="EMBL" id="VJXR01000020">
    <property type="protein sequence ID" value="TRW45613.1"/>
    <property type="molecule type" value="Genomic_DNA"/>
</dbReference>
<keyword evidence="6" id="KW-1185">Reference proteome</keyword>